<dbReference type="GO" id="GO:0000287">
    <property type="term" value="F:magnesium ion binding"/>
    <property type="evidence" value="ECO:0007669"/>
    <property type="project" value="InterPro"/>
</dbReference>
<proteinExistence type="predicted"/>
<dbReference type="InterPro" id="IPR036614">
    <property type="entry name" value="RusA-like_sf"/>
</dbReference>
<reference evidence="1 2" key="1">
    <citation type="submission" date="2019-07" db="EMBL/GenBank/DDBJ databases">
        <title>Genomic Encyclopedia of Type Strains, Phase I: the one thousand microbial genomes (KMG-I) project.</title>
        <authorList>
            <person name="Kyrpides N."/>
        </authorList>
    </citation>
    <scope>NUCLEOTIDE SEQUENCE [LARGE SCALE GENOMIC DNA]</scope>
    <source>
        <strain evidence="1 2">DSM 375</strain>
    </source>
</reference>
<dbReference type="RefSeq" id="WP_144573303.1">
    <property type="nucleotide sequence ID" value="NZ_VLKG01000017.1"/>
</dbReference>
<gene>
    <name evidence="1" type="ORF">LX59_03042</name>
</gene>
<dbReference type="SUPFAM" id="SSF103084">
    <property type="entry name" value="Holliday junction resolvase RusA"/>
    <property type="match status" value="1"/>
</dbReference>
<organism evidence="1 2">
    <name type="scientific">Azomonas agilis</name>
    <dbReference type="NCBI Taxonomy" id="116849"/>
    <lineage>
        <taxon>Bacteria</taxon>
        <taxon>Pseudomonadati</taxon>
        <taxon>Pseudomonadota</taxon>
        <taxon>Gammaproteobacteria</taxon>
        <taxon>Pseudomonadales</taxon>
        <taxon>Pseudomonadaceae</taxon>
        <taxon>Azomonas</taxon>
    </lineage>
</organism>
<dbReference type="Gene3D" id="3.30.1330.70">
    <property type="entry name" value="Holliday junction resolvase RusA"/>
    <property type="match status" value="1"/>
</dbReference>
<comment type="caution">
    <text evidence="1">The sequence shown here is derived from an EMBL/GenBank/DDBJ whole genome shotgun (WGS) entry which is preliminary data.</text>
</comment>
<dbReference type="GO" id="GO:0006310">
    <property type="term" value="P:DNA recombination"/>
    <property type="evidence" value="ECO:0007669"/>
    <property type="project" value="InterPro"/>
</dbReference>
<evidence type="ECO:0000313" key="1">
    <source>
        <dbReference type="EMBL" id="TWH63878.1"/>
    </source>
</evidence>
<dbReference type="OrthoDB" id="6367660at2"/>
<protein>
    <submittedName>
        <fullName evidence="1">Crossover junction endodeoxyribonuclease RusA</fullName>
    </submittedName>
</protein>
<dbReference type="AlphaFoldDB" id="A0A562HZM9"/>
<name>A0A562HZM9_9GAMM</name>
<sequence length="120" mass="13258">MSNEVILPWPPTELNPNSRVHWTKKSQAVRRYRKQAFALALQAGMFGVTKDMAVHVEFCPPSRGRFDVDNRLASIKSGIDGIADAIKIDDSAFKTYVLTMGKPVKGGEVRVRVVCVEGLA</sequence>
<dbReference type="Proteomes" id="UP000319627">
    <property type="component" value="Unassembled WGS sequence"/>
</dbReference>
<evidence type="ECO:0000313" key="2">
    <source>
        <dbReference type="Proteomes" id="UP000319627"/>
    </source>
</evidence>
<dbReference type="EMBL" id="VLKG01000017">
    <property type="protein sequence ID" value="TWH63878.1"/>
    <property type="molecule type" value="Genomic_DNA"/>
</dbReference>
<dbReference type="GO" id="GO:0006281">
    <property type="term" value="P:DNA repair"/>
    <property type="evidence" value="ECO:0007669"/>
    <property type="project" value="InterPro"/>
</dbReference>
<keyword evidence="2" id="KW-1185">Reference proteome</keyword>
<accession>A0A562HZM9</accession>